<accession>A0A5D3FB05</accession>
<keyword evidence="2" id="KW-1185">Reference proteome</keyword>
<evidence type="ECO:0000313" key="1">
    <source>
        <dbReference type="EMBL" id="TYK45222.1"/>
    </source>
</evidence>
<organism evidence="1 2">
    <name type="scientific">Actinomadura decatromicini</name>
    <dbReference type="NCBI Taxonomy" id="2604572"/>
    <lineage>
        <taxon>Bacteria</taxon>
        <taxon>Bacillati</taxon>
        <taxon>Actinomycetota</taxon>
        <taxon>Actinomycetes</taxon>
        <taxon>Streptosporangiales</taxon>
        <taxon>Thermomonosporaceae</taxon>
        <taxon>Actinomadura</taxon>
    </lineage>
</organism>
<dbReference type="RefSeq" id="WP_148765667.1">
    <property type="nucleotide sequence ID" value="NZ_VSRQ01000007.1"/>
</dbReference>
<name>A0A5D3FB05_9ACTN</name>
<proteinExistence type="predicted"/>
<sequence length="66" mass="7225">MSEAVLSAPVWGVEFGGSPSPDHVDVRSDEVDARWWLRALAFCGNQDARLVVDEGRGWRAAEAVAR</sequence>
<evidence type="ECO:0000313" key="2">
    <source>
        <dbReference type="Proteomes" id="UP000323505"/>
    </source>
</evidence>
<dbReference type="EMBL" id="VSRQ01000007">
    <property type="protein sequence ID" value="TYK45222.1"/>
    <property type="molecule type" value="Genomic_DNA"/>
</dbReference>
<gene>
    <name evidence="1" type="ORF">FXF68_31590</name>
</gene>
<dbReference type="AlphaFoldDB" id="A0A5D3FB05"/>
<protein>
    <submittedName>
        <fullName evidence="1">Uncharacterized protein</fullName>
    </submittedName>
</protein>
<reference evidence="1 2" key="1">
    <citation type="submission" date="2019-08" db="EMBL/GenBank/DDBJ databases">
        <title>Actinomadura sp. nov. CYP1-5 isolated from mountain soil.</title>
        <authorList>
            <person name="Songsumanus A."/>
            <person name="Kuncharoen N."/>
            <person name="Kudo T."/>
            <person name="Yuki M."/>
            <person name="Igarashi Y."/>
            <person name="Tanasupawat S."/>
        </authorList>
    </citation>
    <scope>NUCLEOTIDE SEQUENCE [LARGE SCALE GENOMIC DNA]</scope>
    <source>
        <strain evidence="1 2">CYP1-5</strain>
    </source>
</reference>
<comment type="caution">
    <text evidence="1">The sequence shown here is derived from an EMBL/GenBank/DDBJ whole genome shotgun (WGS) entry which is preliminary data.</text>
</comment>
<dbReference type="Proteomes" id="UP000323505">
    <property type="component" value="Unassembled WGS sequence"/>
</dbReference>